<evidence type="ECO:0000313" key="2">
    <source>
        <dbReference type="Proteomes" id="UP001479436"/>
    </source>
</evidence>
<evidence type="ECO:0000313" key="1">
    <source>
        <dbReference type="EMBL" id="KAK9762110.1"/>
    </source>
</evidence>
<organism evidence="1 2">
    <name type="scientific">Basidiobolus ranarum</name>
    <dbReference type="NCBI Taxonomy" id="34480"/>
    <lineage>
        <taxon>Eukaryota</taxon>
        <taxon>Fungi</taxon>
        <taxon>Fungi incertae sedis</taxon>
        <taxon>Zoopagomycota</taxon>
        <taxon>Entomophthoromycotina</taxon>
        <taxon>Basidiobolomycetes</taxon>
        <taxon>Basidiobolales</taxon>
        <taxon>Basidiobolaceae</taxon>
        <taxon>Basidiobolus</taxon>
    </lineage>
</organism>
<protein>
    <submittedName>
        <fullName evidence="1">Uncharacterized protein</fullName>
    </submittedName>
</protein>
<reference evidence="1 2" key="1">
    <citation type="submission" date="2023-04" db="EMBL/GenBank/DDBJ databases">
        <title>Genome of Basidiobolus ranarum AG-B5.</title>
        <authorList>
            <person name="Stajich J.E."/>
            <person name="Carter-House D."/>
            <person name="Gryganskyi A."/>
        </authorList>
    </citation>
    <scope>NUCLEOTIDE SEQUENCE [LARGE SCALE GENOMIC DNA]</scope>
    <source>
        <strain evidence="1 2">AG-B5</strain>
    </source>
</reference>
<dbReference type="EMBL" id="JASJQH010001088">
    <property type="protein sequence ID" value="KAK9762110.1"/>
    <property type="molecule type" value="Genomic_DNA"/>
</dbReference>
<sequence>MNTSSISVCQFPQLLSSERPIARKNEVFQVSKPNLVSLGQLYGHPTLQGLLGLEKALLHASWIVLVHLYSKNTDITFGTSNLKQSSHWMFQDLEVFQTTYDENSEKLLAADWIKQLSNVQALNPLEVDISLNGTNTDLFNTFVVLSDKETMIDVDGLEVRQDLPSK</sequence>
<dbReference type="Proteomes" id="UP001479436">
    <property type="component" value="Unassembled WGS sequence"/>
</dbReference>
<accession>A0ABR2WKS1</accession>
<comment type="caution">
    <text evidence="1">The sequence shown here is derived from an EMBL/GenBank/DDBJ whole genome shotgun (WGS) entry which is preliminary data.</text>
</comment>
<proteinExistence type="predicted"/>
<name>A0ABR2WKS1_9FUNG</name>
<keyword evidence="2" id="KW-1185">Reference proteome</keyword>
<gene>
    <name evidence="1" type="ORF">K7432_012466</name>
</gene>